<evidence type="ECO:0000256" key="3">
    <source>
        <dbReference type="SAM" id="SignalP"/>
    </source>
</evidence>
<feature type="compositionally biased region" description="Polar residues" evidence="2">
    <location>
        <begin position="51"/>
        <end position="66"/>
    </location>
</feature>
<dbReference type="EMBL" id="VCGU01000004">
    <property type="protein sequence ID" value="TRY76567.1"/>
    <property type="molecule type" value="Genomic_DNA"/>
</dbReference>
<protein>
    <submittedName>
        <fullName evidence="4">Uncharacterized protein</fullName>
    </submittedName>
</protein>
<feature type="compositionally biased region" description="Basic and acidic residues" evidence="2">
    <location>
        <begin position="196"/>
        <end position="229"/>
    </location>
</feature>
<dbReference type="PANTHER" id="PTHR10380:SF240">
    <property type="match status" value="1"/>
</dbReference>
<reference evidence="4 5" key="1">
    <citation type="journal article" date="2018" name="Nat. Ecol. Evol.">
        <title>Genomic signatures of mitonuclear coevolution across populations of Tigriopus californicus.</title>
        <authorList>
            <person name="Barreto F.S."/>
            <person name="Watson E.T."/>
            <person name="Lima T.G."/>
            <person name="Willett C.S."/>
            <person name="Edmands S."/>
            <person name="Li W."/>
            <person name="Burton R.S."/>
        </authorList>
    </citation>
    <scope>NUCLEOTIDE SEQUENCE [LARGE SCALE GENOMIC DNA]</scope>
    <source>
        <strain evidence="4 5">San Diego</strain>
    </source>
</reference>
<evidence type="ECO:0000256" key="1">
    <source>
        <dbReference type="PROSITE-ProRule" id="PRU00497"/>
    </source>
</evidence>
<feature type="compositionally biased region" description="Low complexity" evidence="2">
    <location>
        <begin position="184"/>
        <end position="195"/>
    </location>
</feature>
<dbReference type="Proteomes" id="UP000318571">
    <property type="component" value="Chromosome 5"/>
</dbReference>
<feature type="chain" id="PRO_5022087970" evidence="3">
    <location>
        <begin position="18"/>
        <end position="405"/>
    </location>
</feature>
<dbReference type="InterPro" id="IPR000618">
    <property type="entry name" value="Insect_cuticle"/>
</dbReference>
<dbReference type="InterPro" id="IPR050468">
    <property type="entry name" value="Cuticle_Struct_Prot"/>
</dbReference>
<keyword evidence="3" id="KW-0732">Signal</keyword>
<evidence type="ECO:0000256" key="2">
    <source>
        <dbReference type="SAM" id="MobiDB-lite"/>
    </source>
</evidence>
<accession>A0A553PFV7</accession>
<feature type="compositionally biased region" description="Polar residues" evidence="2">
    <location>
        <begin position="149"/>
        <end position="164"/>
    </location>
</feature>
<sequence length="405" mass="46999">MKPVVLLSICLIGLATAQYTPQRRLRPNNGPRIAARRSGPYARKVARRVQPSYSQQGRNARQSQDPFSGFGSFESESTGFNFDGPRFNPTQQVQGQNPPRSSTAQQTRDERFGISRKADPLGILGTLFRFLSYLDGAQYGRDGNRQRLNKQQNRYNPRGTNNGEFQRRQDASEEQQYQEERRQQQQQQEQQQQQQQREEQREQQRERQREQQQQKEQQQRQREREEQEFNARPAYPYSPPANKRKDNDFKAVNEDVERAPLSEKVYKPASGPAYATATNIEDLQAAPRFDDIQVSDGPIPAEQRELELAVFAGANAYKPEAVYQTEDRLEFQINGHKGPHSYRYGYDTGHGYNRQFRYEERDGAGYVKGRYGFFDKYGKLQVVNYEAHPEKGFHAEGAHVPHYPH</sequence>
<dbReference type="GO" id="GO:0062129">
    <property type="term" value="C:chitin-based extracellular matrix"/>
    <property type="evidence" value="ECO:0007669"/>
    <property type="project" value="TreeGrafter"/>
</dbReference>
<gene>
    <name evidence="4" type="ORF">TCAL_00131</name>
</gene>
<dbReference type="Pfam" id="PF00379">
    <property type="entry name" value="Chitin_bind_4"/>
    <property type="match status" value="1"/>
</dbReference>
<feature type="compositionally biased region" description="Polar residues" evidence="2">
    <location>
        <begin position="88"/>
        <end position="106"/>
    </location>
</feature>
<dbReference type="AlphaFoldDB" id="A0A553PFV7"/>
<dbReference type="PROSITE" id="PS51155">
    <property type="entry name" value="CHIT_BIND_RR_2"/>
    <property type="match status" value="1"/>
</dbReference>
<organism evidence="4 5">
    <name type="scientific">Tigriopus californicus</name>
    <name type="common">Marine copepod</name>
    <dbReference type="NCBI Taxonomy" id="6832"/>
    <lineage>
        <taxon>Eukaryota</taxon>
        <taxon>Metazoa</taxon>
        <taxon>Ecdysozoa</taxon>
        <taxon>Arthropoda</taxon>
        <taxon>Crustacea</taxon>
        <taxon>Multicrustacea</taxon>
        <taxon>Hexanauplia</taxon>
        <taxon>Copepoda</taxon>
        <taxon>Harpacticoida</taxon>
        <taxon>Harpacticidae</taxon>
        <taxon>Tigriopus</taxon>
    </lineage>
</organism>
<dbReference type="GO" id="GO:0008010">
    <property type="term" value="F:structural constituent of chitin-based larval cuticle"/>
    <property type="evidence" value="ECO:0007669"/>
    <property type="project" value="TreeGrafter"/>
</dbReference>
<evidence type="ECO:0000313" key="5">
    <source>
        <dbReference type="Proteomes" id="UP000318571"/>
    </source>
</evidence>
<dbReference type="STRING" id="6832.A0A553PFV7"/>
<keyword evidence="1" id="KW-0193">Cuticle</keyword>
<proteinExistence type="predicted"/>
<evidence type="ECO:0000313" key="4">
    <source>
        <dbReference type="EMBL" id="TRY76567.1"/>
    </source>
</evidence>
<feature type="signal peptide" evidence="3">
    <location>
        <begin position="1"/>
        <end position="17"/>
    </location>
</feature>
<feature type="compositionally biased region" description="Low complexity" evidence="2">
    <location>
        <begin position="67"/>
        <end position="80"/>
    </location>
</feature>
<keyword evidence="5" id="KW-1185">Reference proteome</keyword>
<feature type="region of interest" description="Disordered" evidence="2">
    <location>
        <begin position="139"/>
        <end position="248"/>
    </location>
</feature>
<feature type="region of interest" description="Disordered" evidence="2">
    <location>
        <begin position="23"/>
        <end position="114"/>
    </location>
</feature>
<name>A0A553PFV7_TIGCA</name>
<comment type="caution">
    <text evidence="4">The sequence shown here is derived from an EMBL/GenBank/DDBJ whole genome shotgun (WGS) entry which is preliminary data.</text>
</comment>
<dbReference type="PANTHER" id="PTHR10380">
    <property type="entry name" value="CUTICLE PROTEIN"/>
    <property type="match status" value="1"/>
</dbReference>